<name>A0A9W6J8F3_9HYPH</name>
<dbReference type="PANTHER" id="PTHR48090:SF7">
    <property type="entry name" value="RFBJ PROTEIN"/>
    <property type="match status" value="1"/>
</dbReference>
<organism evidence="2 3">
    <name type="scientific">Ancylobacter dichloromethanicus</name>
    <dbReference type="NCBI Taxonomy" id="518825"/>
    <lineage>
        <taxon>Bacteria</taxon>
        <taxon>Pseudomonadati</taxon>
        <taxon>Pseudomonadota</taxon>
        <taxon>Alphaproteobacteria</taxon>
        <taxon>Hyphomicrobiales</taxon>
        <taxon>Xanthobacteraceae</taxon>
        <taxon>Ancylobacter</taxon>
    </lineage>
</organism>
<sequence length="251" mass="26509">MTGQDALRHVAVVIPCLDEEDAIAAVVREVLAEGVGEVIVVDNGSRDRTAERAAAAGARVVSQPVRGYGRACAAGLAAVGTERDIVCFLDGDGSDVPAFIPLVVAPVAAGTADFVMGSRLRGQREPGSMTPQQLVAGRLAGVLLRLTYGVRCTDMSPLRAMRTERLVALGMREQTYGWNLEMQMRAAGAGLRCLEVPVDHRCRRGGQSKVSGNLVAGLSAAWKISTTFIRLARHQPAGRPAESAAVPVARR</sequence>
<evidence type="ECO:0000313" key="2">
    <source>
        <dbReference type="EMBL" id="GLK72766.1"/>
    </source>
</evidence>
<dbReference type="GO" id="GO:0016740">
    <property type="term" value="F:transferase activity"/>
    <property type="evidence" value="ECO:0007669"/>
    <property type="project" value="UniProtKB-KW"/>
</dbReference>
<protein>
    <submittedName>
        <fullName evidence="2">Glycosyl transferase</fullName>
    </submittedName>
</protein>
<dbReference type="PANTHER" id="PTHR48090">
    <property type="entry name" value="UNDECAPRENYL-PHOSPHATE 4-DEOXY-4-FORMAMIDO-L-ARABINOSE TRANSFERASE-RELATED"/>
    <property type="match status" value="1"/>
</dbReference>
<dbReference type="InterPro" id="IPR029044">
    <property type="entry name" value="Nucleotide-diphossugar_trans"/>
</dbReference>
<dbReference type="InterPro" id="IPR050256">
    <property type="entry name" value="Glycosyltransferase_2"/>
</dbReference>
<reference evidence="2" key="2">
    <citation type="submission" date="2023-01" db="EMBL/GenBank/DDBJ databases">
        <authorList>
            <person name="Sun Q."/>
            <person name="Evtushenko L."/>
        </authorList>
    </citation>
    <scope>NUCLEOTIDE SEQUENCE</scope>
    <source>
        <strain evidence="2">VKM B-2484</strain>
    </source>
</reference>
<proteinExistence type="predicted"/>
<evidence type="ECO:0000313" key="3">
    <source>
        <dbReference type="Proteomes" id="UP001143370"/>
    </source>
</evidence>
<dbReference type="Gene3D" id="3.90.550.10">
    <property type="entry name" value="Spore Coat Polysaccharide Biosynthesis Protein SpsA, Chain A"/>
    <property type="match status" value="1"/>
</dbReference>
<dbReference type="InterPro" id="IPR001173">
    <property type="entry name" value="Glyco_trans_2-like"/>
</dbReference>
<dbReference type="CDD" id="cd04179">
    <property type="entry name" value="DPM_DPG-synthase_like"/>
    <property type="match status" value="1"/>
</dbReference>
<dbReference type="EMBL" id="BSFJ01000018">
    <property type="protein sequence ID" value="GLK72766.1"/>
    <property type="molecule type" value="Genomic_DNA"/>
</dbReference>
<dbReference type="SUPFAM" id="SSF53448">
    <property type="entry name" value="Nucleotide-diphospho-sugar transferases"/>
    <property type="match status" value="1"/>
</dbReference>
<accession>A0A9W6J8F3</accession>
<evidence type="ECO:0000259" key="1">
    <source>
        <dbReference type="Pfam" id="PF00535"/>
    </source>
</evidence>
<keyword evidence="3" id="KW-1185">Reference proteome</keyword>
<reference evidence="2" key="1">
    <citation type="journal article" date="2014" name="Int. J. Syst. Evol. Microbiol.">
        <title>Complete genome sequence of Corynebacterium casei LMG S-19264T (=DSM 44701T), isolated from a smear-ripened cheese.</title>
        <authorList>
            <consortium name="US DOE Joint Genome Institute (JGI-PGF)"/>
            <person name="Walter F."/>
            <person name="Albersmeier A."/>
            <person name="Kalinowski J."/>
            <person name="Ruckert C."/>
        </authorList>
    </citation>
    <scope>NUCLEOTIDE SEQUENCE</scope>
    <source>
        <strain evidence="2">VKM B-2484</strain>
    </source>
</reference>
<dbReference type="Proteomes" id="UP001143370">
    <property type="component" value="Unassembled WGS sequence"/>
</dbReference>
<comment type="caution">
    <text evidence="2">The sequence shown here is derived from an EMBL/GenBank/DDBJ whole genome shotgun (WGS) entry which is preliminary data.</text>
</comment>
<dbReference type="AlphaFoldDB" id="A0A9W6J8F3"/>
<dbReference type="Pfam" id="PF00535">
    <property type="entry name" value="Glycos_transf_2"/>
    <property type="match status" value="1"/>
</dbReference>
<feature type="domain" description="Glycosyltransferase 2-like" evidence="1">
    <location>
        <begin position="12"/>
        <end position="146"/>
    </location>
</feature>
<dbReference type="RefSeq" id="WP_213371447.1">
    <property type="nucleotide sequence ID" value="NZ_BSFJ01000018.1"/>
</dbReference>
<keyword evidence="2" id="KW-0808">Transferase</keyword>
<gene>
    <name evidence="2" type="ORF">GCM10017643_28820</name>
</gene>